<dbReference type="OrthoDB" id="5188486at2"/>
<sequence>MSATTTVKPSPTPRPRVPEPEKPRLLRRVLRRKVLAAAVLVCLVAGGAVAAGLQISRLTEQADARSSALDAGKRYATTISTYDFRDAAANLNGVVQHSTDKFANEYRNSSGQLMQLITQYQATSQGTVLDAAVTEASADRAVVLAFVDQTITNTNLKDPRIDRSRMKLTMLRADGEWRLDEITLM</sequence>
<dbReference type="PANTHER" id="PTHR37042:SF4">
    <property type="entry name" value="OUTER MEMBRANE PROTEIN RV1973"/>
    <property type="match status" value="1"/>
</dbReference>
<keyword evidence="2" id="KW-0472">Membrane</keyword>
<dbReference type="Proteomes" id="UP000250434">
    <property type="component" value="Chromosome"/>
</dbReference>
<dbReference type="AlphaFoldDB" id="A0A344L522"/>
<name>A0A344L522_9PSEU</name>
<evidence type="ECO:0000313" key="4">
    <source>
        <dbReference type="EMBL" id="AXB43146.1"/>
    </source>
</evidence>
<dbReference type="GO" id="GO:0016020">
    <property type="term" value="C:membrane"/>
    <property type="evidence" value="ECO:0007669"/>
    <property type="project" value="UniProtKB-SubCell"/>
</dbReference>
<protein>
    <recommendedName>
        <fullName evidence="6">Mce-associated membrane protein</fullName>
    </recommendedName>
</protein>
<proteinExistence type="predicted"/>
<keyword evidence="5" id="KW-1185">Reference proteome</keyword>
<evidence type="ECO:0000256" key="1">
    <source>
        <dbReference type="ARBA" id="ARBA00004370"/>
    </source>
</evidence>
<dbReference type="RefSeq" id="WP_113692391.1">
    <property type="nucleotide sequence ID" value="NZ_CP015163.1"/>
</dbReference>
<dbReference type="PANTHER" id="PTHR37042">
    <property type="entry name" value="OUTER MEMBRANE PROTEIN RV1973"/>
    <property type="match status" value="1"/>
</dbReference>
<comment type="subcellular location">
    <subcellularLocation>
        <location evidence="1">Membrane</location>
    </subcellularLocation>
</comment>
<evidence type="ECO:0000256" key="3">
    <source>
        <dbReference type="SAM" id="MobiDB-lite"/>
    </source>
</evidence>
<feature type="region of interest" description="Disordered" evidence="3">
    <location>
        <begin position="1"/>
        <end position="21"/>
    </location>
</feature>
<evidence type="ECO:0008006" key="6">
    <source>
        <dbReference type="Google" id="ProtNLM"/>
    </source>
</evidence>
<gene>
    <name evidence="4" type="ORF">A4R43_11775</name>
</gene>
<reference evidence="4 5" key="1">
    <citation type="submission" date="2016-04" db="EMBL/GenBank/DDBJ databases">
        <title>Complete genome sequence and analysis of deep-sea sediment isolate, Amycolatopsis sp. WP1.</title>
        <authorList>
            <person name="Wang H."/>
            <person name="Chen S."/>
            <person name="Wu Q."/>
        </authorList>
    </citation>
    <scope>NUCLEOTIDE SEQUENCE [LARGE SCALE GENOMIC DNA]</scope>
    <source>
        <strain evidence="4 5">WP1</strain>
    </source>
</reference>
<organism evidence="4 5">
    <name type="scientific">Amycolatopsis albispora</name>
    <dbReference type="NCBI Taxonomy" id="1804986"/>
    <lineage>
        <taxon>Bacteria</taxon>
        <taxon>Bacillati</taxon>
        <taxon>Actinomycetota</taxon>
        <taxon>Actinomycetes</taxon>
        <taxon>Pseudonocardiales</taxon>
        <taxon>Pseudonocardiaceae</taxon>
        <taxon>Amycolatopsis</taxon>
    </lineage>
</organism>
<accession>A0A344L522</accession>
<evidence type="ECO:0000313" key="5">
    <source>
        <dbReference type="Proteomes" id="UP000250434"/>
    </source>
</evidence>
<dbReference type="EMBL" id="CP015163">
    <property type="protein sequence ID" value="AXB43146.1"/>
    <property type="molecule type" value="Genomic_DNA"/>
</dbReference>
<dbReference type="KEGG" id="aab:A4R43_11775"/>
<evidence type="ECO:0000256" key="2">
    <source>
        <dbReference type="ARBA" id="ARBA00023136"/>
    </source>
</evidence>